<evidence type="ECO:0000259" key="1">
    <source>
        <dbReference type="SMART" id="SM01111"/>
    </source>
</evidence>
<organism evidence="2 3">
    <name type="scientific">Diplodia seriata</name>
    <dbReference type="NCBI Taxonomy" id="420778"/>
    <lineage>
        <taxon>Eukaryota</taxon>
        <taxon>Fungi</taxon>
        <taxon>Dikarya</taxon>
        <taxon>Ascomycota</taxon>
        <taxon>Pezizomycotina</taxon>
        <taxon>Dothideomycetes</taxon>
        <taxon>Dothideomycetes incertae sedis</taxon>
        <taxon>Botryosphaeriales</taxon>
        <taxon>Botryosphaeriaceae</taxon>
        <taxon>Diplodia</taxon>
    </lineage>
</organism>
<evidence type="ECO:0000313" key="2">
    <source>
        <dbReference type="EMBL" id="OMP88645.1"/>
    </source>
</evidence>
<dbReference type="EMBL" id="MSZU01000074">
    <property type="protein sequence ID" value="OMP88645.1"/>
    <property type="molecule type" value="Genomic_DNA"/>
</dbReference>
<dbReference type="InterPro" id="IPR011058">
    <property type="entry name" value="Cyanovirin-N"/>
</dbReference>
<dbReference type="SUPFAM" id="SSF51322">
    <property type="entry name" value="Cyanovirin-N"/>
    <property type="match status" value="1"/>
</dbReference>
<comment type="caution">
    <text evidence="2">The sequence shown here is derived from an EMBL/GenBank/DDBJ whole genome shotgun (WGS) entry which is preliminary data.</text>
</comment>
<dbReference type="OrthoDB" id="2441380at2759"/>
<evidence type="ECO:0000313" key="3">
    <source>
        <dbReference type="Proteomes" id="UP000190776"/>
    </source>
</evidence>
<gene>
    <name evidence="2" type="ORF">BK809_0005365</name>
</gene>
<proteinExistence type="predicted"/>
<name>A0A1S8BMI9_9PEZI</name>
<dbReference type="Proteomes" id="UP000190776">
    <property type="component" value="Unassembled WGS sequence"/>
</dbReference>
<accession>A0A1S8BMI9</accession>
<dbReference type="PANTHER" id="PTHR42076">
    <property type="entry name" value="CYANOVIRIN-N HOMOLOG"/>
    <property type="match status" value="1"/>
</dbReference>
<dbReference type="AlphaFoldDB" id="A0A1S8BMI9"/>
<dbReference type="InterPro" id="IPR036673">
    <property type="entry name" value="Cyanovirin-N_sf"/>
</dbReference>
<dbReference type="Gene3D" id="2.30.60.10">
    <property type="entry name" value="Cyanovirin-N"/>
    <property type="match status" value="1"/>
</dbReference>
<dbReference type="PANTHER" id="PTHR42076:SF1">
    <property type="entry name" value="CYANOVIRIN-N DOMAIN-CONTAINING PROTEIN"/>
    <property type="match status" value="1"/>
</dbReference>
<protein>
    <submittedName>
        <fullName evidence="2">Cyanovirin-N-like protein</fullName>
    </submittedName>
</protein>
<reference evidence="2 3" key="1">
    <citation type="submission" date="2017-01" db="EMBL/GenBank/DDBJ databases">
        <title>Draft genome sequence of Diplodia seriata F98.1, a fungal species involved in grapevine trunk diseases.</title>
        <authorList>
            <person name="Robert-Siegwald G."/>
            <person name="Vallet J."/>
            <person name="Abou-Mansour E."/>
            <person name="Xu J."/>
            <person name="Rey P."/>
            <person name="Bertsch C."/>
            <person name="Rego C."/>
            <person name="Larignon P."/>
            <person name="Fontaine F."/>
            <person name="Lebrun M.-H."/>
        </authorList>
    </citation>
    <scope>NUCLEOTIDE SEQUENCE [LARGE SCALE GENOMIC DNA]</scope>
    <source>
        <strain evidence="2 3">F98.1</strain>
    </source>
</reference>
<dbReference type="SMART" id="SM01111">
    <property type="entry name" value="CVNH"/>
    <property type="match status" value="1"/>
</dbReference>
<sequence>MSFSKSSHTIALSSDSFLSAKCRTCGGEWQDSSVRLNDFLGNEDGAFQLGDRDFSLTAKDAAIEQTEDCCVLKACLRKRDGSWQEASVELDAFISNQDGELCL</sequence>
<dbReference type="Pfam" id="PF08881">
    <property type="entry name" value="CVNH"/>
    <property type="match status" value="1"/>
</dbReference>
<feature type="domain" description="Cyanovirin-N" evidence="1">
    <location>
        <begin position="2"/>
        <end position="103"/>
    </location>
</feature>